<feature type="compositionally biased region" description="Basic and acidic residues" evidence="6">
    <location>
        <begin position="360"/>
        <end position="379"/>
    </location>
</feature>
<proteinExistence type="inferred from homology"/>
<evidence type="ECO:0000256" key="3">
    <source>
        <dbReference type="ARBA" id="ARBA00022989"/>
    </source>
</evidence>
<dbReference type="Pfam" id="PF20684">
    <property type="entry name" value="Fung_rhodopsin"/>
    <property type="match status" value="1"/>
</dbReference>
<evidence type="ECO:0000256" key="5">
    <source>
        <dbReference type="ARBA" id="ARBA00038359"/>
    </source>
</evidence>
<keyword evidence="2 7" id="KW-0812">Transmembrane</keyword>
<feature type="transmembrane region" description="Helical" evidence="7">
    <location>
        <begin position="95"/>
        <end position="119"/>
    </location>
</feature>
<dbReference type="PANTHER" id="PTHR33048:SF55">
    <property type="entry name" value="INTEGRAL MEMBRANE PROTEIN"/>
    <property type="match status" value="1"/>
</dbReference>
<feature type="transmembrane region" description="Helical" evidence="7">
    <location>
        <begin position="20"/>
        <end position="40"/>
    </location>
</feature>
<feature type="domain" description="Rhodopsin" evidence="8">
    <location>
        <begin position="36"/>
        <end position="274"/>
    </location>
</feature>
<dbReference type="InterPro" id="IPR052337">
    <property type="entry name" value="SAT4-like"/>
</dbReference>
<feature type="transmembrane region" description="Helical" evidence="7">
    <location>
        <begin position="249"/>
        <end position="269"/>
    </location>
</feature>
<comment type="subcellular location">
    <subcellularLocation>
        <location evidence="1">Membrane</location>
        <topology evidence="1">Multi-pass membrane protein</topology>
    </subcellularLocation>
</comment>
<name>A0A8H7IUW4_9PLEO</name>
<feature type="transmembrane region" description="Helical" evidence="7">
    <location>
        <begin position="139"/>
        <end position="162"/>
    </location>
</feature>
<comment type="similarity">
    <text evidence="5">Belongs to the SAT4 family.</text>
</comment>
<feature type="transmembrane region" description="Helical" evidence="7">
    <location>
        <begin position="209"/>
        <end position="229"/>
    </location>
</feature>
<feature type="transmembrane region" description="Helical" evidence="7">
    <location>
        <begin position="177"/>
        <end position="197"/>
    </location>
</feature>
<keyword evidence="10" id="KW-1185">Reference proteome</keyword>
<dbReference type="PANTHER" id="PTHR33048">
    <property type="entry name" value="PTH11-LIKE INTEGRAL MEMBRANE PROTEIN (AFU_ORTHOLOGUE AFUA_5G11245)"/>
    <property type="match status" value="1"/>
</dbReference>
<evidence type="ECO:0000256" key="6">
    <source>
        <dbReference type="SAM" id="MobiDB-lite"/>
    </source>
</evidence>
<dbReference type="Proteomes" id="UP000651452">
    <property type="component" value="Unassembled WGS sequence"/>
</dbReference>
<evidence type="ECO:0000313" key="10">
    <source>
        <dbReference type="Proteomes" id="UP000651452"/>
    </source>
</evidence>
<organism evidence="9 10">
    <name type="scientific">Ascochyta lentis</name>
    <dbReference type="NCBI Taxonomy" id="205686"/>
    <lineage>
        <taxon>Eukaryota</taxon>
        <taxon>Fungi</taxon>
        <taxon>Dikarya</taxon>
        <taxon>Ascomycota</taxon>
        <taxon>Pezizomycotina</taxon>
        <taxon>Dothideomycetes</taxon>
        <taxon>Pleosporomycetidae</taxon>
        <taxon>Pleosporales</taxon>
        <taxon>Pleosporineae</taxon>
        <taxon>Didymellaceae</taxon>
        <taxon>Ascochyta</taxon>
    </lineage>
</organism>
<feature type="compositionally biased region" description="Polar residues" evidence="6">
    <location>
        <begin position="343"/>
        <end position="353"/>
    </location>
</feature>
<accession>A0A8H7IUW4</accession>
<evidence type="ECO:0000313" key="9">
    <source>
        <dbReference type="EMBL" id="KAF9692644.1"/>
    </source>
</evidence>
<evidence type="ECO:0000256" key="7">
    <source>
        <dbReference type="SAM" id="Phobius"/>
    </source>
</evidence>
<evidence type="ECO:0000259" key="8">
    <source>
        <dbReference type="Pfam" id="PF20684"/>
    </source>
</evidence>
<dbReference type="EMBL" id="RZGK01000018">
    <property type="protein sequence ID" value="KAF9692644.1"/>
    <property type="molecule type" value="Genomic_DNA"/>
</dbReference>
<evidence type="ECO:0000256" key="2">
    <source>
        <dbReference type="ARBA" id="ARBA00022692"/>
    </source>
</evidence>
<reference evidence="9" key="1">
    <citation type="submission" date="2018-12" db="EMBL/GenBank/DDBJ databases">
        <authorList>
            <person name="Syme R.A."/>
            <person name="Farfan-Caceres L."/>
            <person name="Lichtenzveig J."/>
        </authorList>
    </citation>
    <scope>NUCLEOTIDE SEQUENCE</scope>
    <source>
        <strain evidence="9">Al4</strain>
    </source>
</reference>
<dbReference type="OrthoDB" id="5278984at2759"/>
<feature type="transmembrane region" description="Helical" evidence="7">
    <location>
        <begin position="52"/>
        <end position="75"/>
    </location>
</feature>
<dbReference type="AlphaFoldDB" id="A0A8H7IUW4"/>
<gene>
    <name evidence="9" type="ORF">EKO04_009616</name>
</gene>
<evidence type="ECO:0000256" key="1">
    <source>
        <dbReference type="ARBA" id="ARBA00004141"/>
    </source>
</evidence>
<comment type="caution">
    <text evidence="9">The sequence shown here is derived from an EMBL/GenBank/DDBJ whole genome shotgun (WGS) entry which is preliminary data.</text>
</comment>
<sequence length="399" mass="43887">MAPNVGLGAEGPEQRGWGLWLTSVLAVVIAALFVSARLVQRYIRRSGLGMDDYMIIAALISSGLLSLTECRAVVYGYGRHWKTLDPDSRMTARKWFYGANIMYKVVLMFNKASIACLYYRIFAISQNSFRIACHMMNAWILCSSLAFIIATIFQCTPVAAFWDRSIPFKCFKNEPWWISYATTQISTDVALLLMPVPQIMTLSMGQTEKLGICLVFGTGAFVTFASIYRATTIAASASDPDPTWGPIPATIWSVVEANAGIVCACLPMLRSPFVRLLGPVFGRSRKETTKPDGSYHLTWRSDKPNASAAVSSRRRGINETTTDPERDSEEGIITSEAGAILQGNGSRTTTRGRSPSGIFVRKEFSVDDNLSKTKSDTDRSTVGSVSEDKSRGKAPYSHI</sequence>
<keyword evidence="3 7" id="KW-1133">Transmembrane helix</keyword>
<keyword evidence="4 7" id="KW-0472">Membrane</keyword>
<evidence type="ECO:0000256" key="4">
    <source>
        <dbReference type="ARBA" id="ARBA00023136"/>
    </source>
</evidence>
<feature type="region of interest" description="Disordered" evidence="6">
    <location>
        <begin position="285"/>
        <end position="399"/>
    </location>
</feature>
<reference evidence="9" key="2">
    <citation type="submission" date="2020-09" db="EMBL/GenBank/DDBJ databases">
        <title>Reference genome assembly for Australian Ascochyta lentis isolate Al4.</title>
        <authorList>
            <person name="Lee R.C."/>
            <person name="Farfan-Caceres L.M."/>
            <person name="Debler J.W."/>
            <person name="Williams A.H."/>
            <person name="Henares B.M."/>
        </authorList>
    </citation>
    <scope>NUCLEOTIDE SEQUENCE</scope>
    <source>
        <strain evidence="9">Al4</strain>
    </source>
</reference>
<protein>
    <recommendedName>
        <fullName evidence="8">Rhodopsin domain-containing protein</fullName>
    </recommendedName>
</protein>
<dbReference type="GO" id="GO:0016020">
    <property type="term" value="C:membrane"/>
    <property type="evidence" value="ECO:0007669"/>
    <property type="project" value="UniProtKB-SubCell"/>
</dbReference>
<dbReference type="InterPro" id="IPR049326">
    <property type="entry name" value="Rhodopsin_dom_fungi"/>
</dbReference>